<dbReference type="GO" id="GO:0055085">
    <property type="term" value="P:transmembrane transport"/>
    <property type="evidence" value="ECO:0007669"/>
    <property type="project" value="InterPro"/>
</dbReference>
<dbReference type="Proteomes" id="UP000228921">
    <property type="component" value="Unassembled WGS sequence"/>
</dbReference>
<keyword evidence="3" id="KW-1003">Cell membrane</keyword>
<evidence type="ECO:0000313" key="9">
    <source>
        <dbReference type="EMBL" id="PJF31467.1"/>
    </source>
</evidence>
<organism evidence="9 10">
    <name type="scientific">Candidatus Thermofonsia Clade 1 bacterium</name>
    <dbReference type="NCBI Taxonomy" id="2364210"/>
    <lineage>
        <taxon>Bacteria</taxon>
        <taxon>Bacillati</taxon>
        <taxon>Chloroflexota</taxon>
        <taxon>Candidatus Thermofontia</taxon>
        <taxon>Candidatus Thermofonsia Clade 1</taxon>
    </lineage>
</organism>
<dbReference type="CDD" id="cd06261">
    <property type="entry name" value="TM_PBP2"/>
    <property type="match status" value="1"/>
</dbReference>
<keyword evidence="2 7" id="KW-0813">Transport</keyword>
<evidence type="ECO:0000256" key="3">
    <source>
        <dbReference type="ARBA" id="ARBA00022475"/>
    </source>
</evidence>
<keyword evidence="6 7" id="KW-0472">Membrane</keyword>
<keyword evidence="4 7" id="KW-0812">Transmembrane</keyword>
<name>A0A2M8P1N8_9CHLR</name>
<reference evidence="9 10" key="1">
    <citation type="submission" date="2017-11" db="EMBL/GenBank/DDBJ databases">
        <title>Evolution of Phototrophy in the Chloroflexi Phylum Driven by Horizontal Gene Transfer.</title>
        <authorList>
            <person name="Ward L.M."/>
            <person name="Hemp J."/>
            <person name="Shih P.M."/>
            <person name="Mcglynn S.E."/>
            <person name="Fischer W."/>
        </authorList>
    </citation>
    <scope>NUCLEOTIDE SEQUENCE [LARGE SCALE GENOMIC DNA]</scope>
    <source>
        <strain evidence="9">CP2_2F</strain>
    </source>
</reference>
<dbReference type="InterPro" id="IPR000515">
    <property type="entry name" value="MetI-like"/>
</dbReference>
<evidence type="ECO:0000313" key="10">
    <source>
        <dbReference type="Proteomes" id="UP000228921"/>
    </source>
</evidence>
<dbReference type="Gene3D" id="1.10.3720.10">
    <property type="entry name" value="MetI-like"/>
    <property type="match status" value="1"/>
</dbReference>
<evidence type="ECO:0000256" key="1">
    <source>
        <dbReference type="ARBA" id="ARBA00004651"/>
    </source>
</evidence>
<comment type="similarity">
    <text evidence="7">Belongs to the binding-protein-dependent transport system permease family.</text>
</comment>
<feature type="transmembrane region" description="Helical" evidence="7">
    <location>
        <begin position="134"/>
        <end position="157"/>
    </location>
</feature>
<dbReference type="PROSITE" id="PS50928">
    <property type="entry name" value="ABC_TM1"/>
    <property type="match status" value="1"/>
</dbReference>
<dbReference type="PANTHER" id="PTHR43163">
    <property type="entry name" value="DIPEPTIDE TRANSPORT SYSTEM PERMEASE PROTEIN DPPB-RELATED"/>
    <property type="match status" value="1"/>
</dbReference>
<keyword evidence="5 7" id="KW-1133">Transmembrane helix</keyword>
<dbReference type="Pfam" id="PF00528">
    <property type="entry name" value="BPD_transp_1"/>
    <property type="match status" value="1"/>
</dbReference>
<sequence length="314" mass="34147">MIAYIFRRVLFFGLTLLLTSLMIFAAVRLLPGDVETAVLGRGAEPAARAALRQELGLDLPFFVQYANWLGGFLRGDWGNSYALKMPIMPLVMERLGNSLRLAFVAMLIAIPPAVLLGLLAGLSEGKPFDNAFSLISLVLVGIPEFVMGIILINVVALEWRLLPPSASVAPDASFGEALPRLILPSLTAAAVLLAYIGRLTRVGVIAELRRTYVRTAVLKGLRWRQVVFKHVLRNALLPTITVIAISIGWLISGLVVIENVFAYPGLGRLMVFAIQQRDLPLILGGVMISVTVFALANLIADLLYAALNPRIRLS</sequence>
<evidence type="ECO:0000256" key="6">
    <source>
        <dbReference type="ARBA" id="ARBA00023136"/>
    </source>
</evidence>
<feature type="transmembrane region" description="Helical" evidence="7">
    <location>
        <begin position="177"/>
        <end position="196"/>
    </location>
</feature>
<evidence type="ECO:0000256" key="7">
    <source>
        <dbReference type="RuleBase" id="RU363032"/>
    </source>
</evidence>
<dbReference type="Pfam" id="PF19300">
    <property type="entry name" value="BPD_transp_1_N"/>
    <property type="match status" value="1"/>
</dbReference>
<dbReference type="AlphaFoldDB" id="A0A2M8P1N8"/>
<comment type="subcellular location">
    <subcellularLocation>
        <location evidence="1 7">Cell membrane</location>
        <topology evidence="1 7">Multi-pass membrane protein</topology>
    </subcellularLocation>
</comment>
<evidence type="ECO:0000256" key="2">
    <source>
        <dbReference type="ARBA" id="ARBA00022448"/>
    </source>
</evidence>
<accession>A0A2M8P1N8</accession>
<evidence type="ECO:0000256" key="5">
    <source>
        <dbReference type="ARBA" id="ARBA00022989"/>
    </source>
</evidence>
<dbReference type="GO" id="GO:0005886">
    <property type="term" value="C:plasma membrane"/>
    <property type="evidence" value="ECO:0007669"/>
    <property type="project" value="UniProtKB-SubCell"/>
</dbReference>
<dbReference type="PANTHER" id="PTHR43163:SF6">
    <property type="entry name" value="DIPEPTIDE TRANSPORT SYSTEM PERMEASE PROTEIN DPPB-RELATED"/>
    <property type="match status" value="1"/>
</dbReference>
<dbReference type="InterPro" id="IPR045621">
    <property type="entry name" value="BPD_transp_1_N"/>
</dbReference>
<comment type="caution">
    <text evidence="9">The sequence shown here is derived from an EMBL/GenBank/DDBJ whole genome shotgun (WGS) entry which is preliminary data.</text>
</comment>
<gene>
    <name evidence="9" type="ORF">CUN51_03825</name>
</gene>
<feature type="transmembrane region" description="Helical" evidence="7">
    <location>
        <begin position="281"/>
        <end position="307"/>
    </location>
</feature>
<dbReference type="EMBL" id="PGTK01000003">
    <property type="protein sequence ID" value="PJF31467.1"/>
    <property type="molecule type" value="Genomic_DNA"/>
</dbReference>
<feature type="transmembrane region" description="Helical" evidence="7">
    <location>
        <begin position="235"/>
        <end position="261"/>
    </location>
</feature>
<dbReference type="InterPro" id="IPR035906">
    <property type="entry name" value="MetI-like_sf"/>
</dbReference>
<proteinExistence type="inferred from homology"/>
<feature type="transmembrane region" description="Helical" evidence="7">
    <location>
        <begin position="101"/>
        <end position="122"/>
    </location>
</feature>
<protein>
    <submittedName>
        <fullName evidence="9">Peptide ABC transporter permease</fullName>
    </submittedName>
</protein>
<feature type="domain" description="ABC transmembrane type-1" evidence="8">
    <location>
        <begin position="95"/>
        <end position="304"/>
    </location>
</feature>
<evidence type="ECO:0000259" key="8">
    <source>
        <dbReference type="PROSITE" id="PS50928"/>
    </source>
</evidence>
<evidence type="ECO:0000256" key="4">
    <source>
        <dbReference type="ARBA" id="ARBA00022692"/>
    </source>
</evidence>
<dbReference type="SUPFAM" id="SSF161098">
    <property type="entry name" value="MetI-like"/>
    <property type="match status" value="1"/>
</dbReference>